<keyword evidence="3" id="KW-1185">Reference proteome</keyword>
<protein>
    <submittedName>
        <fullName evidence="2">Uncharacterized protein</fullName>
    </submittedName>
</protein>
<evidence type="ECO:0000313" key="2">
    <source>
        <dbReference type="EMBL" id="PPQ80647.1"/>
    </source>
</evidence>
<feature type="region of interest" description="Disordered" evidence="1">
    <location>
        <begin position="69"/>
        <end position="95"/>
    </location>
</feature>
<feature type="compositionally biased region" description="Acidic residues" evidence="1">
    <location>
        <begin position="74"/>
        <end position="95"/>
    </location>
</feature>
<comment type="caution">
    <text evidence="2">The sequence shown here is derived from an EMBL/GenBank/DDBJ whole genome shotgun (WGS) entry which is preliminary data.</text>
</comment>
<proteinExistence type="predicted"/>
<organism evidence="2 3">
    <name type="scientific">Psilocybe cyanescens</name>
    <dbReference type="NCBI Taxonomy" id="93625"/>
    <lineage>
        <taxon>Eukaryota</taxon>
        <taxon>Fungi</taxon>
        <taxon>Dikarya</taxon>
        <taxon>Basidiomycota</taxon>
        <taxon>Agaricomycotina</taxon>
        <taxon>Agaricomycetes</taxon>
        <taxon>Agaricomycetidae</taxon>
        <taxon>Agaricales</taxon>
        <taxon>Agaricineae</taxon>
        <taxon>Strophariaceae</taxon>
        <taxon>Psilocybe</taxon>
    </lineage>
</organism>
<dbReference type="OrthoDB" id="3236755at2759"/>
<dbReference type="EMBL" id="NHYD01003316">
    <property type="protein sequence ID" value="PPQ80647.1"/>
    <property type="molecule type" value="Genomic_DNA"/>
</dbReference>
<reference evidence="2 3" key="1">
    <citation type="journal article" date="2018" name="Evol. Lett.">
        <title>Horizontal gene cluster transfer increased hallucinogenic mushroom diversity.</title>
        <authorList>
            <person name="Reynolds H.T."/>
            <person name="Vijayakumar V."/>
            <person name="Gluck-Thaler E."/>
            <person name="Korotkin H.B."/>
            <person name="Matheny P.B."/>
            <person name="Slot J.C."/>
        </authorList>
    </citation>
    <scope>NUCLEOTIDE SEQUENCE [LARGE SCALE GENOMIC DNA]</scope>
    <source>
        <strain evidence="2 3">2631</strain>
    </source>
</reference>
<accession>A0A409WQ70</accession>
<dbReference type="AlphaFoldDB" id="A0A409WQ70"/>
<gene>
    <name evidence="2" type="ORF">CVT25_001655</name>
</gene>
<dbReference type="InParanoid" id="A0A409WQ70"/>
<evidence type="ECO:0000256" key="1">
    <source>
        <dbReference type="SAM" id="MobiDB-lite"/>
    </source>
</evidence>
<dbReference type="Proteomes" id="UP000283269">
    <property type="component" value="Unassembled WGS sequence"/>
</dbReference>
<sequence>MPDERTNSFITWLNSPNRGNQTTQTIVDTIQVGQWYRPEKKTGKAGSAASYRPAVKFRNISKETLARLQTLGENEGENPVLEDSDDDEENAFNNF</sequence>
<name>A0A409WQ70_PSICY</name>
<evidence type="ECO:0000313" key="3">
    <source>
        <dbReference type="Proteomes" id="UP000283269"/>
    </source>
</evidence>
<dbReference type="STRING" id="93625.A0A409WQ70"/>